<dbReference type="InterPro" id="IPR005255">
    <property type="entry name" value="PdxA_fam"/>
</dbReference>
<gene>
    <name evidence="4" type="ORF">MB2181_05970</name>
</gene>
<accession>A0P7U1</accession>
<dbReference type="NCBIfam" id="TIGR00557">
    <property type="entry name" value="pdxA"/>
    <property type="match status" value="1"/>
</dbReference>
<dbReference type="PANTHER" id="PTHR30004">
    <property type="entry name" value="4-HYDROXYTHREONINE-4-PHOSPHATE DEHYDROGENASE"/>
    <property type="match status" value="1"/>
</dbReference>
<sequence>MGNDLPKIIINCGDPSGIGLDLIVFLAEKPFNASITILANKESLVQRAGLHGKKLAFQENVSLHKGDGRLYVKNIHYENDVIPGLPNKHNSKAQMQMIDHAVKECMAMNYDALVTLPISKEILSDSNNKFTGHTEYIAKLSNIKNQEVMMLVHNKLRVALATTHIPLSDVPKTITREKLEKIILTLHNDLKTKFKVLSPRITVTGLNPHAGENGEFGNEELTVLIPIINKLNEQGCNLVGPIPADTAFTPGHIKKTDAFLAMFHDQGLAPFKALSFGKGVNITLGLPFIRTSVDHGTAFDIVGSKEIDPSSFYEAIFTAIELST</sequence>
<dbReference type="Proteomes" id="UP000054262">
    <property type="component" value="Unassembled WGS sequence"/>
</dbReference>
<dbReference type="SUPFAM" id="SSF53659">
    <property type="entry name" value="Isocitrate/Isopropylmalate dehydrogenase-like"/>
    <property type="match status" value="1"/>
</dbReference>
<dbReference type="OrthoDB" id="9801783at2"/>
<name>A0P7U1_9PROT</name>
<evidence type="ECO:0000256" key="3">
    <source>
        <dbReference type="ARBA" id="ARBA00023027"/>
    </source>
</evidence>
<evidence type="ECO:0000313" key="4">
    <source>
        <dbReference type="EMBL" id="EAV47601.1"/>
    </source>
</evidence>
<dbReference type="EMBL" id="AAUX01000001">
    <property type="protein sequence ID" value="EAV47601.1"/>
    <property type="molecule type" value="Genomic_DNA"/>
</dbReference>
<dbReference type="Pfam" id="PF04166">
    <property type="entry name" value="PdxA"/>
    <property type="match status" value="1"/>
</dbReference>
<reference evidence="4 5" key="1">
    <citation type="submission" date="2006-11" db="EMBL/GenBank/DDBJ databases">
        <authorList>
            <person name="Giovannoni S."/>
            <person name="Vergin K."/>
            <person name="Ferriera S."/>
            <person name="Johnson J."/>
            <person name="Kravitz S."/>
            <person name="Beeson K."/>
            <person name="Sutton G."/>
            <person name="Rogers Y.-H."/>
            <person name="Friedman R."/>
            <person name="Frazier M."/>
            <person name="Venter J.C."/>
        </authorList>
    </citation>
    <scope>NUCLEOTIDE SEQUENCE [LARGE SCALE GENOMIC DNA]</scope>
    <source>
        <strain evidence="4 5">HTCC2181</strain>
    </source>
</reference>
<comment type="caution">
    <text evidence="4">The sequence shown here is derived from an EMBL/GenBank/DDBJ whole genome shotgun (WGS) entry which is preliminary data.</text>
</comment>
<dbReference type="GO" id="GO:0051287">
    <property type="term" value="F:NAD binding"/>
    <property type="evidence" value="ECO:0007669"/>
    <property type="project" value="InterPro"/>
</dbReference>
<dbReference type="PANTHER" id="PTHR30004:SF5">
    <property type="entry name" value="4-HYDROXYTHREONINE-4-PHOSPHATE DEHYDROGENASE"/>
    <property type="match status" value="1"/>
</dbReference>
<keyword evidence="1" id="KW-0479">Metal-binding</keyword>
<dbReference type="GO" id="GO:0046872">
    <property type="term" value="F:metal ion binding"/>
    <property type="evidence" value="ECO:0007669"/>
    <property type="project" value="UniProtKB-KW"/>
</dbReference>
<dbReference type="AlphaFoldDB" id="A0P7U1"/>
<evidence type="ECO:0000256" key="1">
    <source>
        <dbReference type="ARBA" id="ARBA00022723"/>
    </source>
</evidence>
<organism evidence="4 5">
    <name type="scientific">Methylophilales bacterium HTCC2181</name>
    <dbReference type="NCBI Taxonomy" id="383631"/>
    <lineage>
        <taxon>Bacteria</taxon>
        <taxon>Pseudomonadati</taxon>
        <taxon>Pseudomonadota</taxon>
        <taxon>Betaproteobacteria</taxon>
        <taxon>Nitrosomonadales</taxon>
        <taxon>OM43 clade</taxon>
    </lineage>
</organism>
<evidence type="ECO:0000313" key="5">
    <source>
        <dbReference type="Proteomes" id="UP000054262"/>
    </source>
</evidence>
<dbReference type="Gene3D" id="3.40.718.10">
    <property type="entry name" value="Isopropylmalate Dehydrogenase"/>
    <property type="match status" value="1"/>
</dbReference>
<protein>
    <submittedName>
        <fullName evidence="4">4-hydroxythreonine-4-phosphate dehydrogenase</fullName>
    </submittedName>
</protein>
<keyword evidence="3" id="KW-0520">NAD</keyword>
<dbReference type="GO" id="GO:0050570">
    <property type="term" value="F:4-hydroxythreonine-4-phosphate dehydrogenase activity"/>
    <property type="evidence" value="ECO:0007669"/>
    <property type="project" value="TreeGrafter"/>
</dbReference>
<dbReference type="GO" id="GO:0008615">
    <property type="term" value="P:pyridoxine biosynthetic process"/>
    <property type="evidence" value="ECO:0007669"/>
    <property type="project" value="TreeGrafter"/>
</dbReference>
<proteinExistence type="predicted"/>
<dbReference type="GO" id="GO:0042823">
    <property type="term" value="P:pyridoxal phosphate biosynthetic process"/>
    <property type="evidence" value="ECO:0007669"/>
    <property type="project" value="TreeGrafter"/>
</dbReference>
<keyword evidence="5" id="KW-1185">Reference proteome</keyword>
<evidence type="ECO:0000256" key="2">
    <source>
        <dbReference type="ARBA" id="ARBA00023002"/>
    </source>
</evidence>
<keyword evidence="2" id="KW-0560">Oxidoreductase</keyword>